<dbReference type="EMBL" id="JASJQH010000197">
    <property type="protein sequence ID" value="KAK9766036.1"/>
    <property type="molecule type" value="Genomic_DNA"/>
</dbReference>
<feature type="domain" description="DCUN1" evidence="3">
    <location>
        <begin position="63"/>
        <end position="250"/>
    </location>
</feature>
<name>A0ABR2WX08_9FUNG</name>
<dbReference type="Gene3D" id="1.10.238.10">
    <property type="entry name" value="EF-hand"/>
    <property type="match status" value="1"/>
</dbReference>
<dbReference type="Gene3D" id="1.10.238.200">
    <property type="entry name" value="Cullin, PONY binding domain"/>
    <property type="match status" value="1"/>
</dbReference>
<proteinExistence type="predicted"/>
<dbReference type="Gene3D" id="1.10.8.10">
    <property type="entry name" value="DNA helicase RuvA subunit, C-terminal domain"/>
    <property type="match status" value="1"/>
</dbReference>
<dbReference type="InterPro" id="IPR009060">
    <property type="entry name" value="UBA-like_sf"/>
</dbReference>
<dbReference type="SUPFAM" id="SSF46934">
    <property type="entry name" value="UBA-like"/>
    <property type="match status" value="1"/>
</dbReference>
<dbReference type="PANTHER" id="PTHR12281:SF31">
    <property type="entry name" value="DCN1-LIKE PROTEIN 3"/>
    <property type="match status" value="1"/>
</dbReference>
<keyword evidence="5" id="KW-1185">Reference proteome</keyword>
<dbReference type="GO" id="GO:0016874">
    <property type="term" value="F:ligase activity"/>
    <property type="evidence" value="ECO:0007669"/>
    <property type="project" value="UniProtKB-KW"/>
</dbReference>
<sequence>MNFTRRAQQNEKVKTFVGFTNSSEKVARENLEAFNWNVQRAVDGYFSRSMTSNNKSASNSIPINYQQLSDVFEVYKDSDEDAILVEGTEQLCNDLEVDPTDVVMLVVAWHLNAERMCEFSRKGFVDGWASLGCDDLEKMKKIIPKLREELNDEEKFKQVYQFTFKFSRSENQKSLPLDIAILLWQLLLEGRYDHLDVWIQFLQEKHGKAISKDTWNLFLDFIRSSPHDFNGHDMEGAWPVLIDEFVEYAQEQQK</sequence>
<dbReference type="InterPro" id="IPR005176">
    <property type="entry name" value="PONY_dom"/>
</dbReference>
<keyword evidence="4" id="KW-0436">Ligase</keyword>
<comment type="function">
    <text evidence="2">Neddylation of cullins play an essential role in the regulation of SCF-type complexes activity.</text>
</comment>
<dbReference type="Pfam" id="PF14555">
    <property type="entry name" value="UBA_4"/>
    <property type="match status" value="1"/>
</dbReference>
<dbReference type="PROSITE" id="PS51229">
    <property type="entry name" value="DCUN1"/>
    <property type="match status" value="1"/>
</dbReference>
<evidence type="ECO:0000313" key="4">
    <source>
        <dbReference type="EMBL" id="KAK9766036.1"/>
    </source>
</evidence>
<comment type="caution">
    <text evidence="4">The sequence shown here is derived from an EMBL/GenBank/DDBJ whole genome shotgun (WGS) entry which is preliminary data.</text>
</comment>
<dbReference type="InterPro" id="IPR014764">
    <property type="entry name" value="DCN-prot"/>
</dbReference>
<accession>A0ABR2WX08</accession>
<dbReference type="Pfam" id="PF03556">
    <property type="entry name" value="Cullin_binding"/>
    <property type="match status" value="1"/>
</dbReference>
<evidence type="ECO:0000256" key="1">
    <source>
        <dbReference type="ARBA" id="ARBA00022786"/>
    </source>
</evidence>
<keyword evidence="1" id="KW-0833">Ubl conjugation pathway</keyword>
<dbReference type="PANTHER" id="PTHR12281">
    <property type="entry name" value="RP42 RELATED"/>
    <property type="match status" value="1"/>
</dbReference>
<gene>
    <name evidence="4" type="primary">DCN1_1</name>
    <name evidence="4" type="ORF">K7432_005180</name>
</gene>
<evidence type="ECO:0000313" key="5">
    <source>
        <dbReference type="Proteomes" id="UP001479436"/>
    </source>
</evidence>
<reference evidence="4 5" key="1">
    <citation type="submission" date="2023-04" db="EMBL/GenBank/DDBJ databases">
        <title>Genome of Basidiobolus ranarum AG-B5.</title>
        <authorList>
            <person name="Stajich J.E."/>
            <person name="Carter-House D."/>
            <person name="Gryganskyi A."/>
        </authorList>
    </citation>
    <scope>NUCLEOTIDE SEQUENCE [LARGE SCALE GENOMIC DNA]</scope>
    <source>
        <strain evidence="4 5">AG-B5</strain>
    </source>
</reference>
<evidence type="ECO:0000256" key="2">
    <source>
        <dbReference type="RuleBase" id="RU410713"/>
    </source>
</evidence>
<dbReference type="InterPro" id="IPR042460">
    <property type="entry name" value="DCN1-like_PONY"/>
</dbReference>
<organism evidence="4 5">
    <name type="scientific">Basidiobolus ranarum</name>
    <dbReference type="NCBI Taxonomy" id="34480"/>
    <lineage>
        <taxon>Eukaryota</taxon>
        <taxon>Fungi</taxon>
        <taxon>Fungi incertae sedis</taxon>
        <taxon>Zoopagomycota</taxon>
        <taxon>Entomophthoromycotina</taxon>
        <taxon>Basidiobolomycetes</taxon>
        <taxon>Basidiobolales</taxon>
        <taxon>Basidiobolaceae</taxon>
        <taxon>Basidiobolus</taxon>
    </lineage>
</organism>
<evidence type="ECO:0000259" key="3">
    <source>
        <dbReference type="PROSITE" id="PS51229"/>
    </source>
</evidence>
<protein>
    <recommendedName>
        <fullName evidence="2">Defective in cullin neddylation protein</fullName>
    </recommendedName>
</protein>
<dbReference type="Proteomes" id="UP001479436">
    <property type="component" value="Unassembled WGS sequence"/>
</dbReference>